<proteinExistence type="predicted"/>
<gene>
    <name evidence="2" type="ORF">PVL29_010117</name>
</gene>
<reference evidence="2 3" key="1">
    <citation type="journal article" date="2023" name="BMC Biotechnol.">
        <title>Vitis rotundifolia cv Carlos genome sequencing.</title>
        <authorList>
            <person name="Huff M."/>
            <person name="Hulse-Kemp A."/>
            <person name="Scheffler B."/>
            <person name="Youngblood R."/>
            <person name="Simpson S."/>
            <person name="Babiker E."/>
            <person name="Staton M."/>
        </authorList>
    </citation>
    <scope>NUCLEOTIDE SEQUENCE [LARGE SCALE GENOMIC DNA]</scope>
    <source>
        <tissue evidence="2">Leaf</tissue>
    </source>
</reference>
<feature type="compositionally biased region" description="Basic residues" evidence="1">
    <location>
        <begin position="41"/>
        <end position="50"/>
    </location>
</feature>
<organism evidence="2 3">
    <name type="scientific">Vitis rotundifolia</name>
    <name type="common">Muscadine grape</name>
    <dbReference type="NCBI Taxonomy" id="103349"/>
    <lineage>
        <taxon>Eukaryota</taxon>
        <taxon>Viridiplantae</taxon>
        <taxon>Streptophyta</taxon>
        <taxon>Embryophyta</taxon>
        <taxon>Tracheophyta</taxon>
        <taxon>Spermatophyta</taxon>
        <taxon>Magnoliopsida</taxon>
        <taxon>eudicotyledons</taxon>
        <taxon>Gunneridae</taxon>
        <taxon>Pentapetalae</taxon>
        <taxon>rosids</taxon>
        <taxon>Vitales</taxon>
        <taxon>Vitaceae</taxon>
        <taxon>Viteae</taxon>
        <taxon>Vitis</taxon>
    </lineage>
</organism>
<evidence type="ECO:0000256" key="1">
    <source>
        <dbReference type="SAM" id="MobiDB-lite"/>
    </source>
</evidence>
<dbReference type="EMBL" id="JARBHA010000008">
    <property type="protein sequence ID" value="KAJ9694477.1"/>
    <property type="molecule type" value="Genomic_DNA"/>
</dbReference>
<accession>A0AA39DUC8</accession>
<comment type="caution">
    <text evidence="2">The sequence shown here is derived from an EMBL/GenBank/DDBJ whole genome shotgun (WGS) entry which is preliminary data.</text>
</comment>
<name>A0AA39DUC8_VITRO</name>
<evidence type="ECO:0000313" key="2">
    <source>
        <dbReference type="EMBL" id="KAJ9694477.1"/>
    </source>
</evidence>
<dbReference type="Proteomes" id="UP001168098">
    <property type="component" value="Unassembled WGS sequence"/>
</dbReference>
<keyword evidence="3" id="KW-1185">Reference proteome</keyword>
<dbReference type="AlphaFoldDB" id="A0AA39DUC8"/>
<feature type="region of interest" description="Disordered" evidence="1">
    <location>
        <begin position="40"/>
        <end position="75"/>
    </location>
</feature>
<evidence type="ECO:0000313" key="3">
    <source>
        <dbReference type="Proteomes" id="UP001168098"/>
    </source>
</evidence>
<protein>
    <submittedName>
        <fullName evidence="2">Uncharacterized protein</fullName>
    </submittedName>
</protein>
<sequence>MTMATGYKKEKVRLPPKRGEVKIKIFWYFVLIVARVASKAGRGHGIKKKKVTADGSDQPSPPHPKSPNVTDKYVA</sequence>